<keyword evidence="1" id="KW-0732">Signal</keyword>
<comment type="caution">
    <text evidence="2">The sequence shown here is derived from an EMBL/GenBank/DDBJ whole genome shotgun (WGS) entry which is preliminary data.</text>
</comment>
<evidence type="ECO:0000313" key="3">
    <source>
        <dbReference type="Proteomes" id="UP001175001"/>
    </source>
</evidence>
<sequence length="118" mass="12981">MKTTYALNFLPLLFSKALAGCSRIANEEGDTLSEVTGCTWDAALSWCNFSGYEAAIQPRQQGAVIDINDTRDISFKLTTQTEVGTIDTFYFFCTGGTEQEFVIFDSPAQMLLNARVVA</sequence>
<gene>
    <name evidence="2" type="ORF">DIS24_g10635</name>
</gene>
<dbReference type="EMBL" id="JAUJDW010000120">
    <property type="protein sequence ID" value="KAK0637616.1"/>
    <property type="molecule type" value="Genomic_DNA"/>
</dbReference>
<proteinExistence type="predicted"/>
<reference evidence="2" key="1">
    <citation type="submission" date="2023-06" db="EMBL/GenBank/DDBJ databases">
        <title>Multi-omics analyses reveal the molecular pathogenesis toolkit of Lasiodiplodia hormozganensis, a cross-kingdom pathogen.</title>
        <authorList>
            <person name="Felix C."/>
            <person name="Meneses R."/>
            <person name="Goncalves M.F.M."/>
            <person name="Tilleman L."/>
            <person name="Duarte A.S."/>
            <person name="Jorrin-Novo J.V."/>
            <person name="Van De Peer Y."/>
            <person name="Deforce D."/>
            <person name="Van Nieuwerburgh F."/>
            <person name="Esteves A.C."/>
            <person name="Alves A."/>
        </authorList>
    </citation>
    <scope>NUCLEOTIDE SEQUENCE</scope>
    <source>
        <strain evidence="2">CBS 339.90</strain>
    </source>
</reference>
<keyword evidence="3" id="KW-1185">Reference proteome</keyword>
<organism evidence="2 3">
    <name type="scientific">Lasiodiplodia hormozganensis</name>
    <dbReference type="NCBI Taxonomy" id="869390"/>
    <lineage>
        <taxon>Eukaryota</taxon>
        <taxon>Fungi</taxon>
        <taxon>Dikarya</taxon>
        <taxon>Ascomycota</taxon>
        <taxon>Pezizomycotina</taxon>
        <taxon>Dothideomycetes</taxon>
        <taxon>Dothideomycetes incertae sedis</taxon>
        <taxon>Botryosphaeriales</taxon>
        <taxon>Botryosphaeriaceae</taxon>
        <taxon>Lasiodiplodia</taxon>
    </lineage>
</organism>
<feature type="chain" id="PRO_5041356675" evidence="1">
    <location>
        <begin position="20"/>
        <end position="118"/>
    </location>
</feature>
<accession>A0AA39XQ12</accession>
<name>A0AA39XQ12_9PEZI</name>
<protein>
    <submittedName>
        <fullName evidence="2">Uncharacterized protein</fullName>
    </submittedName>
</protein>
<evidence type="ECO:0000313" key="2">
    <source>
        <dbReference type="EMBL" id="KAK0637616.1"/>
    </source>
</evidence>
<dbReference type="AlphaFoldDB" id="A0AA39XQ12"/>
<evidence type="ECO:0000256" key="1">
    <source>
        <dbReference type="SAM" id="SignalP"/>
    </source>
</evidence>
<feature type="signal peptide" evidence="1">
    <location>
        <begin position="1"/>
        <end position="19"/>
    </location>
</feature>
<dbReference type="Proteomes" id="UP001175001">
    <property type="component" value="Unassembled WGS sequence"/>
</dbReference>